<protein>
    <submittedName>
        <fullName evidence="2">Uncharacterized protein</fullName>
    </submittedName>
</protein>
<keyword evidence="1" id="KW-0812">Transmembrane</keyword>
<feature type="transmembrane region" description="Helical" evidence="1">
    <location>
        <begin position="32"/>
        <end position="51"/>
    </location>
</feature>
<keyword evidence="1" id="KW-1133">Transmembrane helix</keyword>
<dbReference type="InParanoid" id="A0A0V0QB37"/>
<reference evidence="2 3" key="1">
    <citation type="journal article" date="2015" name="Sci. Rep.">
        <title>Genome of the facultative scuticociliatosis pathogen Pseudocohnilembus persalinus provides insight into its virulence through horizontal gene transfer.</title>
        <authorList>
            <person name="Xiong J."/>
            <person name="Wang G."/>
            <person name="Cheng J."/>
            <person name="Tian M."/>
            <person name="Pan X."/>
            <person name="Warren A."/>
            <person name="Jiang C."/>
            <person name="Yuan D."/>
            <person name="Miao W."/>
        </authorList>
    </citation>
    <scope>NUCLEOTIDE SEQUENCE [LARGE SCALE GENOMIC DNA]</scope>
    <source>
        <strain evidence="2">36N120E</strain>
    </source>
</reference>
<feature type="transmembrane region" description="Helical" evidence="1">
    <location>
        <begin position="57"/>
        <end position="76"/>
    </location>
</feature>
<feature type="transmembrane region" description="Helical" evidence="1">
    <location>
        <begin position="110"/>
        <end position="131"/>
    </location>
</feature>
<gene>
    <name evidence="2" type="ORF">PPERSA_02520</name>
</gene>
<evidence type="ECO:0000313" key="2">
    <source>
        <dbReference type="EMBL" id="KRW99408.1"/>
    </source>
</evidence>
<comment type="caution">
    <text evidence="2">The sequence shown here is derived from an EMBL/GenBank/DDBJ whole genome shotgun (WGS) entry which is preliminary data.</text>
</comment>
<keyword evidence="1" id="KW-0472">Membrane</keyword>
<name>A0A0V0QB37_PSEPJ</name>
<accession>A0A0V0QB37</accession>
<keyword evidence="3" id="KW-1185">Reference proteome</keyword>
<dbReference type="EMBL" id="LDAU01000214">
    <property type="protein sequence ID" value="KRW99408.1"/>
    <property type="molecule type" value="Genomic_DNA"/>
</dbReference>
<proteinExistence type="predicted"/>
<organism evidence="2 3">
    <name type="scientific">Pseudocohnilembus persalinus</name>
    <name type="common">Ciliate</name>
    <dbReference type="NCBI Taxonomy" id="266149"/>
    <lineage>
        <taxon>Eukaryota</taxon>
        <taxon>Sar</taxon>
        <taxon>Alveolata</taxon>
        <taxon>Ciliophora</taxon>
        <taxon>Intramacronucleata</taxon>
        <taxon>Oligohymenophorea</taxon>
        <taxon>Scuticociliatia</taxon>
        <taxon>Philasterida</taxon>
        <taxon>Pseudocohnilembidae</taxon>
        <taxon>Pseudocohnilembus</taxon>
    </lineage>
</organism>
<sequence>MKLLLLIIWQIALILQIKLLLYNIGLVHQSQIVIRVLRTVIRYLLAVILHLAAYRAFLQRIAFIILTYTVFLVHYLHGGDVYVGISVVFQILEGVCAVGAQFWVGLVQTFFKVFYACVAWDCQYFVELVVLRFSGLRKKKLFQK</sequence>
<evidence type="ECO:0000313" key="3">
    <source>
        <dbReference type="Proteomes" id="UP000054937"/>
    </source>
</evidence>
<feature type="transmembrane region" description="Helical" evidence="1">
    <location>
        <begin position="6"/>
        <end position="25"/>
    </location>
</feature>
<evidence type="ECO:0000256" key="1">
    <source>
        <dbReference type="SAM" id="Phobius"/>
    </source>
</evidence>
<feature type="transmembrane region" description="Helical" evidence="1">
    <location>
        <begin position="83"/>
        <end position="104"/>
    </location>
</feature>
<dbReference type="AlphaFoldDB" id="A0A0V0QB37"/>
<dbReference type="Proteomes" id="UP000054937">
    <property type="component" value="Unassembled WGS sequence"/>
</dbReference>